<protein>
    <submittedName>
        <fullName evidence="1">Uncharacterized protein</fullName>
    </submittedName>
</protein>
<comment type="caution">
    <text evidence="1">The sequence shown here is derived from an EMBL/GenBank/DDBJ whole genome shotgun (WGS) entry which is preliminary data.</text>
</comment>
<dbReference type="RefSeq" id="WP_263286762.1">
    <property type="nucleotide sequence ID" value="NZ_JBJNUX010000004.1"/>
</dbReference>
<proteinExistence type="predicted"/>
<keyword evidence="2" id="KW-1185">Reference proteome</keyword>
<reference evidence="1 2" key="1">
    <citation type="submission" date="2024-12" db="EMBL/GenBank/DDBJ databases">
        <title>Pseudomonas species isolated from Lotus nodules promote plant growth.</title>
        <authorList>
            <person name="Yu Y.-H."/>
            <person name="Kurtenbach J."/>
            <person name="Crosbie D."/>
            <person name="Brachmann A."/>
            <person name="Marin M."/>
        </authorList>
    </citation>
    <scope>NUCLEOTIDE SEQUENCE [LARGE SCALE GENOMIC DNA]</scope>
    <source>
        <strain evidence="1 2">PLb11B</strain>
    </source>
</reference>
<name>A0ABW8W3W1_9PSED</name>
<evidence type="ECO:0000313" key="1">
    <source>
        <dbReference type="EMBL" id="MFL8999535.1"/>
    </source>
</evidence>
<dbReference type="Proteomes" id="UP001628646">
    <property type="component" value="Unassembled WGS sequence"/>
</dbReference>
<evidence type="ECO:0000313" key="2">
    <source>
        <dbReference type="Proteomes" id="UP001628646"/>
    </source>
</evidence>
<gene>
    <name evidence="1" type="ORF">ACJ8NA_12830</name>
</gene>
<sequence length="44" mass="4997">MTIIARNAKAMTEALHRQGFFLVADLPTRIKIQSRRGMLIARLS</sequence>
<organism evidence="1 2">
    <name type="scientific">Pseudomonas azerbaijanorientalis</name>
    <dbReference type="NCBI Taxonomy" id="2842350"/>
    <lineage>
        <taxon>Bacteria</taxon>
        <taxon>Pseudomonadati</taxon>
        <taxon>Pseudomonadota</taxon>
        <taxon>Gammaproteobacteria</taxon>
        <taxon>Pseudomonadales</taxon>
        <taxon>Pseudomonadaceae</taxon>
        <taxon>Pseudomonas</taxon>
    </lineage>
</organism>
<accession>A0ABW8W3W1</accession>
<dbReference type="EMBL" id="JBJNUY010000005">
    <property type="protein sequence ID" value="MFL8999535.1"/>
    <property type="molecule type" value="Genomic_DNA"/>
</dbReference>